<dbReference type="EMBL" id="HAEB01011606">
    <property type="protein sequence ID" value="SBQ58133.1"/>
    <property type="molecule type" value="Transcribed_RNA"/>
</dbReference>
<protein>
    <submittedName>
        <fullName evidence="2">Uncharacterized protein</fullName>
    </submittedName>
</protein>
<feature type="non-terminal residue" evidence="2">
    <location>
        <position position="1"/>
    </location>
</feature>
<reference evidence="2" key="1">
    <citation type="submission" date="2016-05" db="EMBL/GenBank/DDBJ databases">
        <authorList>
            <person name="Lavstsen T."/>
            <person name="Jespersen J.S."/>
        </authorList>
    </citation>
    <scope>NUCLEOTIDE SEQUENCE</scope>
    <source>
        <tissue evidence="2">Brain</tissue>
    </source>
</reference>
<evidence type="ECO:0000313" key="2">
    <source>
        <dbReference type="EMBL" id="SBQ58133.1"/>
    </source>
</evidence>
<name>A0A1A8FH33_9TELE</name>
<sequence length="128" mass="14985">GGMCYPRPSPGHTPGWSVPLPERRWVDQQQSSPPEEERRMKERCHLCQGKRSMFARFCSKCDLAVCTEHSTVACTVCNTHTHFVVLINFQMIIVRAFFCARDLDVSFSEYRTLHKKDKTKYFFAHLWL</sequence>
<proteinExistence type="predicted"/>
<accession>A0A1A8FH33</accession>
<dbReference type="AlphaFoldDB" id="A0A1A8FH33"/>
<reference evidence="2" key="2">
    <citation type="submission" date="2016-06" db="EMBL/GenBank/DDBJ databases">
        <title>The genome of a short-lived fish provides insights into sex chromosome evolution and the genetic control of aging.</title>
        <authorList>
            <person name="Reichwald K."/>
            <person name="Felder M."/>
            <person name="Petzold A."/>
            <person name="Koch P."/>
            <person name="Groth M."/>
            <person name="Platzer M."/>
        </authorList>
    </citation>
    <scope>NUCLEOTIDE SEQUENCE</scope>
    <source>
        <tissue evidence="2">Brain</tissue>
    </source>
</reference>
<feature type="non-terminal residue" evidence="2">
    <location>
        <position position="128"/>
    </location>
</feature>
<organism evidence="2">
    <name type="scientific">Nothobranchius korthausae</name>
    <dbReference type="NCBI Taxonomy" id="1143690"/>
    <lineage>
        <taxon>Eukaryota</taxon>
        <taxon>Metazoa</taxon>
        <taxon>Chordata</taxon>
        <taxon>Craniata</taxon>
        <taxon>Vertebrata</taxon>
        <taxon>Euteleostomi</taxon>
        <taxon>Actinopterygii</taxon>
        <taxon>Neopterygii</taxon>
        <taxon>Teleostei</taxon>
        <taxon>Neoteleostei</taxon>
        <taxon>Acanthomorphata</taxon>
        <taxon>Ovalentaria</taxon>
        <taxon>Atherinomorphae</taxon>
        <taxon>Cyprinodontiformes</taxon>
        <taxon>Nothobranchiidae</taxon>
        <taxon>Nothobranchius</taxon>
    </lineage>
</organism>
<feature type="region of interest" description="Disordered" evidence="1">
    <location>
        <begin position="1"/>
        <end position="39"/>
    </location>
</feature>
<gene>
    <name evidence="2" type="primary">Nfu_g_1_004191</name>
</gene>
<evidence type="ECO:0000256" key="1">
    <source>
        <dbReference type="SAM" id="MobiDB-lite"/>
    </source>
</evidence>